<keyword evidence="9" id="KW-1185">Reference proteome</keyword>
<evidence type="ECO:0000256" key="5">
    <source>
        <dbReference type="ARBA" id="ARBA00048200"/>
    </source>
</evidence>
<comment type="function">
    <text evidence="6">Catalyzes the reduction of dTDP-6-deoxy-L-lyxo-4-hexulose to yield dTDP-L-rhamnose.</text>
</comment>
<dbReference type="Pfam" id="PF04321">
    <property type="entry name" value="RmlD_sub_bind"/>
    <property type="match status" value="1"/>
</dbReference>
<evidence type="ECO:0000313" key="8">
    <source>
        <dbReference type="EMBL" id="GAA4099745.1"/>
    </source>
</evidence>
<dbReference type="InterPro" id="IPR029903">
    <property type="entry name" value="RmlD-like-bd"/>
</dbReference>
<dbReference type="InterPro" id="IPR036291">
    <property type="entry name" value="NAD(P)-bd_dom_sf"/>
</dbReference>
<dbReference type="InterPro" id="IPR005913">
    <property type="entry name" value="dTDP_dehydrorham_reduct"/>
</dbReference>
<dbReference type="Proteomes" id="UP001500392">
    <property type="component" value="Unassembled WGS sequence"/>
</dbReference>
<organism evidence="8 9">
    <name type="scientific">Zhongshania borealis</name>
    <dbReference type="NCBI Taxonomy" id="889488"/>
    <lineage>
        <taxon>Bacteria</taxon>
        <taxon>Pseudomonadati</taxon>
        <taxon>Pseudomonadota</taxon>
        <taxon>Gammaproteobacteria</taxon>
        <taxon>Cellvibrionales</taxon>
        <taxon>Spongiibacteraceae</taxon>
        <taxon>Zhongshania</taxon>
    </lineage>
</organism>
<keyword evidence="6" id="KW-0521">NADP</keyword>
<dbReference type="SUPFAM" id="SSF51735">
    <property type="entry name" value="NAD(P)-binding Rossmann-fold domains"/>
    <property type="match status" value="1"/>
</dbReference>
<gene>
    <name evidence="8" type="ORF">GCM10022414_26260</name>
</gene>
<evidence type="ECO:0000259" key="7">
    <source>
        <dbReference type="Pfam" id="PF04321"/>
    </source>
</evidence>
<dbReference type="PANTHER" id="PTHR10491">
    <property type="entry name" value="DTDP-4-DEHYDRORHAMNOSE REDUCTASE"/>
    <property type="match status" value="1"/>
</dbReference>
<evidence type="ECO:0000256" key="3">
    <source>
        <dbReference type="ARBA" id="ARBA00012929"/>
    </source>
</evidence>
<comment type="cofactor">
    <cofactor evidence="6">
        <name>Mg(2+)</name>
        <dbReference type="ChEBI" id="CHEBI:18420"/>
    </cofactor>
    <text evidence="6">Binds 1 Mg(2+) ion per monomer.</text>
</comment>
<name>A0ABP7WY51_9GAMM</name>
<dbReference type="Gene3D" id="3.40.50.720">
    <property type="entry name" value="NAD(P)-binding Rossmann-like Domain"/>
    <property type="match status" value="1"/>
</dbReference>
<evidence type="ECO:0000313" key="9">
    <source>
        <dbReference type="Proteomes" id="UP001500392"/>
    </source>
</evidence>
<dbReference type="RefSeq" id="WP_344936739.1">
    <property type="nucleotide sequence ID" value="NZ_BAABDM010000005.1"/>
</dbReference>
<dbReference type="PANTHER" id="PTHR10491:SF4">
    <property type="entry name" value="METHIONINE ADENOSYLTRANSFERASE 2 SUBUNIT BETA"/>
    <property type="match status" value="1"/>
</dbReference>
<comment type="pathway">
    <text evidence="1 6">Carbohydrate biosynthesis; dTDP-L-rhamnose biosynthesis.</text>
</comment>
<sequence length="285" mass="30584">MNVIVISPPGGLSAALQSQFSSRGRASISMVIDELAGLGDELLRGAMIVDADALCFLQRNTAYSDKEYQRLLALRQAFWARCRRFDVPIILLSDGRVFGAGDSGDAESLELDALAPSCIAGRQLAALEQSILAQSEQVMVLRTGPLVSVQAGSFLGDCLATMRGGEVLRLNDTRISYPTPVSDLARVISGLVDQISCGASCRGVYHYCSSGAASAYEFAEVACAFASQFVAPMADLAVDDDSPGWCPDAPVISCERILQDFGIKRLPWRAYLPRMIKTVCEEASK</sequence>
<comment type="catalytic activity">
    <reaction evidence="5 6">
        <text>dTDP-beta-L-rhamnose + NADP(+) = dTDP-4-dehydro-beta-L-rhamnose + NADPH + H(+)</text>
        <dbReference type="Rhea" id="RHEA:21796"/>
        <dbReference type="ChEBI" id="CHEBI:15378"/>
        <dbReference type="ChEBI" id="CHEBI:57510"/>
        <dbReference type="ChEBI" id="CHEBI:57783"/>
        <dbReference type="ChEBI" id="CHEBI:58349"/>
        <dbReference type="ChEBI" id="CHEBI:62830"/>
        <dbReference type="EC" id="1.1.1.133"/>
    </reaction>
</comment>
<reference evidence="9" key="1">
    <citation type="journal article" date="2019" name="Int. J. Syst. Evol. Microbiol.">
        <title>The Global Catalogue of Microorganisms (GCM) 10K type strain sequencing project: providing services to taxonomists for standard genome sequencing and annotation.</title>
        <authorList>
            <consortium name="The Broad Institute Genomics Platform"/>
            <consortium name="The Broad Institute Genome Sequencing Center for Infectious Disease"/>
            <person name="Wu L."/>
            <person name="Ma J."/>
        </authorList>
    </citation>
    <scope>NUCLEOTIDE SEQUENCE [LARGE SCALE GENOMIC DNA]</scope>
    <source>
        <strain evidence="9">JCM 17304</strain>
    </source>
</reference>
<dbReference type="EMBL" id="BAABDM010000005">
    <property type="protein sequence ID" value="GAA4099745.1"/>
    <property type="molecule type" value="Genomic_DNA"/>
</dbReference>
<accession>A0ABP7WY51</accession>
<evidence type="ECO:0000256" key="6">
    <source>
        <dbReference type="RuleBase" id="RU364082"/>
    </source>
</evidence>
<evidence type="ECO:0000256" key="1">
    <source>
        <dbReference type="ARBA" id="ARBA00004781"/>
    </source>
</evidence>
<proteinExistence type="inferred from homology"/>
<evidence type="ECO:0000256" key="2">
    <source>
        <dbReference type="ARBA" id="ARBA00010944"/>
    </source>
</evidence>
<keyword evidence="6" id="KW-0560">Oxidoreductase</keyword>
<feature type="domain" description="RmlD-like substrate binding" evidence="7">
    <location>
        <begin position="80"/>
        <end position="279"/>
    </location>
</feature>
<protein>
    <recommendedName>
        <fullName evidence="4 6">dTDP-4-dehydrorhamnose reductase</fullName>
        <ecNumber evidence="3 6">1.1.1.133</ecNumber>
    </recommendedName>
</protein>
<comment type="caution">
    <text evidence="8">The sequence shown here is derived from an EMBL/GenBank/DDBJ whole genome shotgun (WGS) entry which is preliminary data.</text>
</comment>
<evidence type="ECO:0000256" key="4">
    <source>
        <dbReference type="ARBA" id="ARBA00017099"/>
    </source>
</evidence>
<comment type="similarity">
    <text evidence="2 6">Belongs to the dTDP-4-dehydrorhamnose reductase family.</text>
</comment>
<dbReference type="EC" id="1.1.1.133" evidence="3 6"/>